<proteinExistence type="predicted"/>
<comment type="caution">
    <text evidence="2">The sequence shown here is derived from an EMBL/GenBank/DDBJ whole genome shotgun (WGS) entry which is preliminary data.</text>
</comment>
<feature type="region of interest" description="Disordered" evidence="1">
    <location>
        <begin position="1"/>
        <end position="41"/>
    </location>
</feature>
<dbReference type="EMBL" id="LAZR01042803">
    <property type="protein sequence ID" value="KKL08635.1"/>
    <property type="molecule type" value="Genomic_DNA"/>
</dbReference>
<protein>
    <submittedName>
        <fullName evidence="2">Uncharacterized protein</fullName>
    </submittedName>
</protein>
<sequence>MSGKHRSVSQIPAAKSVPELTNAGTAVATPPEAESQLHQPRSLLRRFQTVGASETAEPCAILAADVAERANVVKLYADGL</sequence>
<dbReference type="AlphaFoldDB" id="A0A0F9AGT0"/>
<organism evidence="2">
    <name type="scientific">marine sediment metagenome</name>
    <dbReference type="NCBI Taxonomy" id="412755"/>
    <lineage>
        <taxon>unclassified sequences</taxon>
        <taxon>metagenomes</taxon>
        <taxon>ecological metagenomes</taxon>
    </lineage>
</organism>
<name>A0A0F9AGT0_9ZZZZ</name>
<evidence type="ECO:0000313" key="2">
    <source>
        <dbReference type="EMBL" id="KKL08635.1"/>
    </source>
</evidence>
<reference evidence="2" key="1">
    <citation type="journal article" date="2015" name="Nature">
        <title>Complex archaea that bridge the gap between prokaryotes and eukaryotes.</title>
        <authorList>
            <person name="Spang A."/>
            <person name="Saw J.H."/>
            <person name="Jorgensen S.L."/>
            <person name="Zaremba-Niedzwiedzka K."/>
            <person name="Martijn J."/>
            <person name="Lind A.E."/>
            <person name="van Eijk R."/>
            <person name="Schleper C."/>
            <person name="Guy L."/>
            <person name="Ettema T.J."/>
        </authorList>
    </citation>
    <scope>NUCLEOTIDE SEQUENCE</scope>
</reference>
<evidence type="ECO:0000256" key="1">
    <source>
        <dbReference type="SAM" id="MobiDB-lite"/>
    </source>
</evidence>
<feature type="non-terminal residue" evidence="2">
    <location>
        <position position="80"/>
    </location>
</feature>
<gene>
    <name evidence="2" type="ORF">LCGC14_2573870</name>
</gene>
<accession>A0A0F9AGT0</accession>